<protein>
    <recommendedName>
        <fullName evidence="1">MbtH-like domain-containing protein</fullName>
    </recommendedName>
</protein>
<evidence type="ECO:0000313" key="2">
    <source>
        <dbReference type="EMBL" id="BAU88125.1"/>
    </source>
</evidence>
<dbReference type="GO" id="GO:0019290">
    <property type="term" value="P:siderophore biosynthetic process"/>
    <property type="evidence" value="ECO:0007669"/>
    <property type="project" value="TreeGrafter"/>
</dbReference>
<accession>A0A169PKC9</accession>
<reference evidence="2 3" key="1">
    <citation type="journal article" date="2016" name="Genome Announc.">
        <title>Complete Genome Sequence of Thiostrepton-Producing Streptomyces laurentii ATCC 31255.</title>
        <authorList>
            <person name="Doi K."/>
            <person name="Fujino Y."/>
            <person name="Nagayoshi Y."/>
            <person name="Ohshima T."/>
            <person name="Ogata S."/>
        </authorList>
    </citation>
    <scope>NUCLEOTIDE SEQUENCE [LARGE SCALE GENOMIC DNA]</scope>
    <source>
        <strain evidence="2 3">ATCC 31255</strain>
    </source>
</reference>
<feature type="domain" description="MbtH-like" evidence="1">
    <location>
        <begin position="3"/>
        <end position="52"/>
    </location>
</feature>
<dbReference type="KEGG" id="slau:SLA_7259"/>
<evidence type="ECO:0000313" key="3">
    <source>
        <dbReference type="Proteomes" id="UP000217676"/>
    </source>
</evidence>
<dbReference type="InterPro" id="IPR037407">
    <property type="entry name" value="MLP_fam"/>
</dbReference>
<proteinExistence type="predicted"/>
<gene>
    <name evidence="2" type="ORF">SLA_7259</name>
</gene>
<dbReference type="SMART" id="SM00923">
    <property type="entry name" value="MbtH"/>
    <property type="match status" value="1"/>
</dbReference>
<organism evidence="2 3">
    <name type="scientific">Streptomyces laurentii</name>
    <dbReference type="NCBI Taxonomy" id="39478"/>
    <lineage>
        <taxon>Bacteria</taxon>
        <taxon>Bacillati</taxon>
        <taxon>Actinomycetota</taxon>
        <taxon>Actinomycetes</taxon>
        <taxon>Kitasatosporales</taxon>
        <taxon>Streptomycetaceae</taxon>
        <taxon>Streptomyces</taxon>
    </lineage>
</organism>
<dbReference type="InterPro" id="IPR038020">
    <property type="entry name" value="MbtH-like_sf"/>
</dbReference>
<dbReference type="AlphaFoldDB" id="A0A169PKC9"/>
<name>A0A169PKC9_STRLU</name>
<dbReference type="EMBL" id="AP017424">
    <property type="protein sequence ID" value="BAU88125.1"/>
    <property type="molecule type" value="Genomic_DNA"/>
</dbReference>
<dbReference type="PANTHER" id="PTHR38444">
    <property type="entry name" value="ENTEROBACTIN BIOSYNTHESIS PROTEIN YBDZ"/>
    <property type="match status" value="1"/>
</dbReference>
<dbReference type="SUPFAM" id="SSF160582">
    <property type="entry name" value="MbtH-like"/>
    <property type="match status" value="1"/>
</dbReference>
<evidence type="ECO:0000259" key="1">
    <source>
        <dbReference type="SMART" id="SM00923"/>
    </source>
</evidence>
<dbReference type="Gene3D" id="3.90.820.10">
    <property type="entry name" value="Structural Genomics, Unknown Function 30-nov-00 1gh9 Mol_id"/>
    <property type="match status" value="1"/>
</dbReference>
<dbReference type="InterPro" id="IPR005153">
    <property type="entry name" value="MbtH-like_dom"/>
</dbReference>
<sequence length="66" mass="7563">MTHPFDDPSGYRVLINSLEQHSVWPSGIRVPAGWSPVFGPDSRQACHHYVESRWSDMRPATVRTTR</sequence>
<dbReference type="Proteomes" id="UP000217676">
    <property type="component" value="Chromosome"/>
</dbReference>
<dbReference type="PANTHER" id="PTHR38444:SF1">
    <property type="entry name" value="ENTEROBACTIN BIOSYNTHESIS PROTEIN YBDZ"/>
    <property type="match status" value="1"/>
</dbReference>
<dbReference type="Pfam" id="PF03621">
    <property type="entry name" value="MbtH"/>
    <property type="match status" value="1"/>
</dbReference>
<keyword evidence="3" id="KW-1185">Reference proteome</keyword>
<dbReference type="GO" id="GO:0005829">
    <property type="term" value="C:cytosol"/>
    <property type="evidence" value="ECO:0007669"/>
    <property type="project" value="TreeGrafter"/>
</dbReference>